<organism evidence="1 2">
    <name type="scientific">Octopus vulgaris</name>
    <name type="common">Common octopus</name>
    <dbReference type="NCBI Taxonomy" id="6645"/>
    <lineage>
        <taxon>Eukaryota</taxon>
        <taxon>Metazoa</taxon>
        <taxon>Spiralia</taxon>
        <taxon>Lophotrochozoa</taxon>
        <taxon>Mollusca</taxon>
        <taxon>Cephalopoda</taxon>
        <taxon>Coleoidea</taxon>
        <taxon>Octopodiformes</taxon>
        <taxon>Octopoda</taxon>
        <taxon>Incirrata</taxon>
        <taxon>Octopodidae</taxon>
        <taxon>Octopus</taxon>
    </lineage>
</organism>
<accession>A0AA36AZH5</accession>
<evidence type="ECO:0000313" key="2">
    <source>
        <dbReference type="Proteomes" id="UP001162480"/>
    </source>
</evidence>
<dbReference type="AlphaFoldDB" id="A0AA36AZH5"/>
<protein>
    <submittedName>
        <fullName evidence="1">Uncharacterized protein</fullName>
    </submittedName>
</protein>
<proteinExistence type="predicted"/>
<name>A0AA36AZH5_OCTVU</name>
<gene>
    <name evidence="1" type="ORF">OCTVUL_1B006989</name>
</gene>
<sequence length="114" mass="12231">MEGILSQQELKETLLTCAADDDVVVAAAAAAGGGGGAGAFVSPNHLLVMVFLPCPAWLNLNSMIYDLRLHLISTKNRNGINPLNFSRSLLNHLEESVDVFGKKRVLIEILAPYA</sequence>
<dbReference type="Proteomes" id="UP001162480">
    <property type="component" value="Chromosome 7"/>
</dbReference>
<reference evidence="1" key="1">
    <citation type="submission" date="2023-08" db="EMBL/GenBank/DDBJ databases">
        <authorList>
            <person name="Alioto T."/>
            <person name="Alioto T."/>
            <person name="Gomez Garrido J."/>
        </authorList>
    </citation>
    <scope>NUCLEOTIDE SEQUENCE</scope>
</reference>
<dbReference type="EMBL" id="OX597820">
    <property type="protein sequence ID" value="CAI9725176.1"/>
    <property type="molecule type" value="Genomic_DNA"/>
</dbReference>
<keyword evidence="2" id="KW-1185">Reference proteome</keyword>
<evidence type="ECO:0000313" key="1">
    <source>
        <dbReference type="EMBL" id="CAI9725176.1"/>
    </source>
</evidence>